<evidence type="ECO:0000256" key="2">
    <source>
        <dbReference type="ARBA" id="ARBA00022737"/>
    </source>
</evidence>
<feature type="short sequence motif" description="GXSXG" evidence="8">
    <location>
        <begin position="488"/>
        <end position="492"/>
    </location>
</feature>
<protein>
    <recommendedName>
        <fullName evidence="1">phospholipase A2</fullName>
        <ecNumber evidence="1">3.1.1.4</ecNumber>
    </recommendedName>
</protein>
<accession>A0A7M5WK90</accession>
<dbReference type="PROSITE" id="PS50297">
    <property type="entry name" value="ANK_REP_REGION"/>
    <property type="match status" value="2"/>
</dbReference>
<evidence type="ECO:0000256" key="6">
    <source>
        <dbReference type="ARBA" id="ARBA00023422"/>
    </source>
</evidence>
<dbReference type="Pfam" id="PF01734">
    <property type="entry name" value="Patatin"/>
    <property type="match status" value="1"/>
</dbReference>
<dbReference type="Gene3D" id="1.25.40.20">
    <property type="entry name" value="Ankyrin repeat-containing domain"/>
    <property type="match status" value="1"/>
</dbReference>
<keyword evidence="4 7" id="KW-0040">ANK repeat</keyword>
<proteinExistence type="predicted"/>
<feature type="repeat" description="ANK" evidence="7">
    <location>
        <begin position="362"/>
        <end position="394"/>
    </location>
</feature>
<dbReference type="RefSeq" id="XP_066931909.1">
    <property type="nucleotide sequence ID" value="XM_067075808.1"/>
</dbReference>
<comment type="catalytic activity">
    <reaction evidence="6">
        <text>a 1,2-diacyl-sn-glycero-3-phosphocholine + H2O = a 1-acyl-sn-glycero-3-phosphocholine + a fatty acid + H(+)</text>
        <dbReference type="Rhea" id="RHEA:15801"/>
        <dbReference type="ChEBI" id="CHEBI:15377"/>
        <dbReference type="ChEBI" id="CHEBI:15378"/>
        <dbReference type="ChEBI" id="CHEBI:28868"/>
        <dbReference type="ChEBI" id="CHEBI:57643"/>
        <dbReference type="ChEBI" id="CHEBI:58168"/>
        <dbReference type="EC" id="3.1.1.4"/>
    </reaction>
    <physiologicalReaction direction="left-to-right" evidence="6">
        <dbReference type="Rhea" id="RHEA:15802"/>
    </physiologicalReaction>
</comment>
<feature type="short sequence motif" description="DGA/G" evidence="8">
    <location>
        <begin position="621"/>
        <end position="623"/>
    </location>
</feature>
<dbReference type="PROSITE" id="PS50088">
    <property type="entry name" value="ANK_REPEAT"/>
    <property type="match status" value="3"/>
</dbReference>
<keyword evidence="8" id="KW-0442">Lipid degradation</keyword>
<feature type="active site" description="Nucleophile" evidence="8">
    <location>
        <position position="490"/>
    </location>
</feature>
<name>A0A7M5WK90_9CNID</name>
<feature type="domain" description="PNPLA" evidence="9">
    <location>
        <begin position="452"/>
        <end position="634"/>
    </location>
</feature>
<dbReference type="InterPro" id="IPR036770">
    <property type="entry name" value="Ankyrin_rpt-contain_sf"/>
</dbReference>
<dbReference type="PANTHER" id="PTHR24139">
    <property type="entry name" value="CALCIUM-INDEPENDENT PHOSPHOLIPASE A2"/>
    <property type="match status" value="1"/>
</dbReference>
<dbReference type="Gene3D" id="3.40.1090.10">
    <property type="entry name" value="Cytosolic phospholipase A2 catalytic domain"/>
    <property type="match status" value="1"/>
</dbReference>
<dbReference type="Pfam" id="PF12796">
    <property type="entry name" value="Ank_2"/>
    <property type="match status" value="1"/>
</dbReference>
<keyword evidence="11" id="KW-1185">Reference proteome</keyword>
<reference evidence="10" key="1">
    <citation type="submission" date="2021-01" db="UniProtKB">
        <authorList>
            <consortium name="EnsemblMetazoa"/>
        </authorList>
    </citation>
    <scope>IDENTIFICATION</scope>
</reference>
<dbReference type="InterPro" id="IPR047148">
    <property type="entry name" value="PLPL9"/>
</dbReference>
<dbReference type="GO" id="GO:0016042">
    <property type="term" value="P:lipid catabolic process"/>
    <property type="evidence" value="ECO:0007669"/>
    <property type="project" value="UniProtKB-UniRule"/>
</dbReference>
<dbReference type="GeneID" id="136819571"/>
<evidence type="ECO:0000256" key="8">
    <source>
        <dbReference type="PROSITE-ProRule" id="PRU01161"/>
    </source>
</evidence>
<dbReference type="GO" id="GO:0047499">
    <property type="term" value="F:calcium-independent phospholipase A2 activity"/>
    <property type="evidence" value="ECO:0007669"/>
    <property type="project" value="InterPro"/>
</dbReference>
<dbReference type="SMART" id="SM00248">
    <property type="entry name" value="ANK"/>
    <property type="match status" value="4"/>
</dbReference>
<dbReference type="InterPro" id="IPR002110">
    <property type="entry name" value="Ankyrin_rpt"/>
</dbReference>
<evidence type="ECO:0000256" key="1">
    <source>
        <dbReference type="ARBA" id="ARBA00013278"/>
    </source>
</evidence>
<evidence type="ECO:0000256" key="7">
    <source>
        <dbReference type="PROSITE-ProRule" id="PRU00023"/>
    </source>
</evidence>
<dbReference type="EnsemblMetazoa" id="CLYHEMT006864.1">
    <property type="protein sequence ID" value="CLYHEMP006864.1"/>
    <property type="gene ID" value="CLYHEMG006864"/>
</dbReference>
<feature type="repeat" description="ANK" evidence="7">
    <location>
        <begin position="329"/>
        <end position="361"/>
    </location>
</feature>
<dbReference type="Proteomes" id="UP000594262">
    <property type="component" value="Unplaced"/>
</dbReference>
<dbReference type="GO" id="GO:0052816">
    <property type="term" value="F:long-chain fatty acyl-CoA hydrolase activity"/>
    <property type="evidence" value="ECO:0007669"/>
    <property type="project" value="TreeGrafter"/>
</dbReference>
<dbReference type="AlphaFoldDB" id="A0A7M5WK90"/>
<keyword evidence="2" id="KW-0677">Repeat</keyword>
<feature type="active site" description="Proton acceptor" evidence="8">
    <location>
        <position position="621"/>
    </location>
</feature>
<keyword evidence="5 8" id="KW-0443">Lipid metabolism</keyword>
<dbReference type="InterPro" id="IPR002641">
    <property type="entry name" value="PNPLA_dom"/>
</dbReference>
<dbReference type="GO" id="GO:0005739">
    <property type="term" value="C:mitochondrion"/>
    <property type="evidence" value="ECO:0007669"/>
    <property type="project" value="TreeGrafter"/>
</dbReference>
<dbReference type="PANTHER" id="PTHR24139:SF34">
    <property type="entry name" value="85_88 KDA CALCIUM-INDEPENDENT PHOSPHOLIPASE A2"/>
    <property type="match status" value="1"/>
</dbReference>
<dbReference type="OrthoDB" id="5979950at2759"/>
<dbReference type="EC" id="3.1.1.4" evidence="1"/>
<evidence type="ECO:0000256" key="3">
    <source>
        <dbReference type="ARBA" id="ARBA00022801"/>
    </source>
</evidence>
<dbReference type="SUPFAM" id="SSF52151">
    <property type="entry name" value="FabD/lysophospholipase-like"/>
    <property type="match status" value="1"/>
</dbReference>
<keyword evidence="3 8" id="KW-0378">Hydrolase</keyword>
<dbReference type="PROSITE" id="PS51635">
    <property type="entry name" value="PNPLA"/>
    <property type="match status" value="1"/>
</dbReference>
<dbReference type="GO" id="GO:2000304">
    <property type="term" value="P:positive regulation of ceramide biosynthetic process"/>
    <property type="evidence" value="ECO:0007669"/>
    <property type="project" value="TreeGrafter"/>
</dbReference>
<evidence type="ECO:0000256" key="5">
    <source>
        <dbReference type="ARBA" id="ARBA00023098"/>
    </source>
</evidence>
<feature type="repeat" description="ANK" evidence="7">
    <location>
        <begin position="231"/>
        <end position="257"/>
    </location>
</feature>
<evidence type="ECO:0000256" key="4">
    <source>
        <dbReference type="ARBA" id="ARBA00023043"/>
    </source>
</evidence>
<feature type="short sequence motif" description="GXGXXG" evidence="8">
    <location>
        <begin position="456"/>
        <end position="461"/>
    </location>
</feature>
<evidence type="ECO:0000259" key="9">
    <source>
        <dbReference type="PROSITE" id="PS51635"/>
    </source>
</evidence>
<dbReference type="InterPro" id="IPR016035">
    <property type="entry name" value="Acyl_Trfase/lysoPLipase"/>
</dbReference>
<organism evidence="10 11">
    <name type="scientific">Clytia hemisphaerica</name>
    <dbReference type="NCBI Taxonomy" id="252671"/>
    <lineage>
        <taxon>Eukaryota</taxon>
        <taxon>Metazoa</taxon>
        <taxon>Cnidaria</taxon>
        <taxon>Hydrozoa</taxon>
        <taxon>Hydroidolina</taxon>
        <taxon>Leptothecata</taxon>
        <taxon>Obeliida</taxon>
        <taxon>Clytiidae</taxon>
        <taxon>Clytia</taxon>
    </lineage>
</organism>
<evidence type="ECO:0000313" key="10">
    <source>
        <dbReference type="EnsemblMetazoa" id="CLYHEMP006864.1"/>
    </source>
</evidence>
<dbReference type="SUPFAM" id="SSF48403">
    <property type="entry name" value="Ankyrin repeat"/>
    <property type="match status" value="1"/>
</dbReference>
<evidence type="ECO:0000313" key="11">
    <source>
        <dbReference type="Proteomes" id="UP000594262"/>
    </source>
</evidence>
<sequence>MGASESSLVLEQKVTEYEKCILVNSHSTSQYEDVFRLYNVPRVENEEKTEEHFLEDNLLNNYATEKDCYVFVLVNQSKPEYLLNFARFDGAVKEAEQKFNELVDILFPFVEDYPSVQTPENLKNYLKLNKQNREWDDGRIAQYLNLPNVKTKQNTTKKIPFNRQKSHHQEETIGLVLKEQPSFARDLLGTLPVQFFTEKHPELFESVAAAVDSIHKTGLDLKESIEGITRYTESPIHVAIRLSQESVLKMLLEKGANHLIPCGHAYPAHLALQHESLGCLRILLKHDENCLKLQDKKYSGSLLHWAKNTDQIDVLTAYDMIDLNARNTAKETALHIMIKRQRLSPVISLISHGVNIDAQNKDGDTPLHFSVKEKDLDLTRALLILGADPSLKNKNGQTPLESVDTSSTNYSDLNELFGMFDYEGKAVPGCLAQTEERTQSIYREKTGHLSLLTLDGGGIRGLILTEILLMIEHLAQEPIYNLFDWISGTSTGSYLSTSLCRGRNIRHCQRAYLRLGRSCFTGIRPYSTELMDDFLLKEFGENTRMDSFSYPRLLIPAVMADRRPAMLHFFRNYDAPYDTHYQMRDARFPRPPQCSDQKMWLAVRSSCSAPSYFRSTGRYLDGGLISNNPTLDAMAEINKYHKHQKEENKLKLVFSIGTGRLPLKVLRPIDLYRPSSVWDTPEVVDNLRGFVDLLIDQVAACDFHVSDRANNWCDMIGAKYVRFNPILQSEIELNEKDDRILLSMIIEARRFIFKHTVELQSLADILTCRKVS</sequence>